<protein>
    <submittedName>
        <fullName evidence="1">Uncharacterized protein</fullName>
    </submittedName>
</protein>
<evidence type="ECO:0000313" key="2">
    <source>
        <dbReference type="Proteomes" id="UP000252893"/>
    </source>
</evidence>
<gene>
    <name evidence="1" type="ORF">DFR47_103109</name>
</gene>
<sequence length="308" mass="35204">MILLIYEKLHQDIRKIKFSANVNYAIYNHIDNQIDFFEKNKLLSKLISEYKKYLISIKIAELLKDSSASFTKTRLQFFTSDKQLATPNRTSAIIDTAVHLGFLTSKPSVTDRRYNSLAATEKFYKIKNDQININKKSLNLIFPSIKVESNTNNSSIPEKFLEIYFGSSLCFKNNSAINIFLKREAGYPILLKILQTARHCHHKQAIALSFSQLSRNFGVSRAHVQKMFQAAHDAKLIRLQAPGGKEIEIMPLLERLSRNMIILSLAIAKGAIDYTYTQNIYNNQEFETAILTAHNTILDTENVSTTML</sequence>
<accession>A0A366DZK7</accession>
<dbReference type="EMBL" id="QNRH01000003">
    <property type="protein sequence ID" value="RBO95546.1"/>
    <property type="molecule type" value="Genomic_DNA"/>
</dbReference>
<dbReference type="AlphaFoldDB" id="A0A366DZK7"/>
<reference evidence="1 2" key="1">
    <citation type="submission" date="2018-06" db="EMBL/GenBank/DDBJ databases">
        <title>Genomic Encyclopedia of Type Strains, Phase IV (KMG-IV): sequencing the most valuable type-strain genomes for metagenomic binning, comparative biology and taxonomic classification.</title>
        <authorList>
            <person name="Goeker M."/>
        </authorList>
    </citation>
    <scope>NUCLEOTIDE SEQUENCE [LARGE SCALE GENOMIC DNA]</scope>
    <source>
        <strain evidence="1 2">DSM 25619</strain>
    </source>
</reference>
<organism evidence="1 2">
    <name type="scientific">Pseudochrobactrum asaccharolyticum</name>
    <dbReference type="NCBI Taxonomy" id="354351"/>
    <lineage>
        <taxon>Bacteria</taxon>
        <taxon>Pseudomonadati</taxon>
        <taxon>Pseudomonadota</taxon>
        <taxon>Alphaproteobacteria</taxon>
        <taxon>Hyphomicrobiales</taxon>
        <taxon>Brucellaceae</taxon>
        <taxon>Pseudochrobactrum</taxon>
    </lineage>
</organism>
<evidence type="ECO:0000313" key="1">
    <source>
        <dbReference type="EMBL" id="RBO95546.1"/>
    </source>
</evidence>
<keyword evidence="2" id="KW-1185">Reference proteome</keyword>
<dbReference type="Proteomes" id="UP000252893">
    <property type="component" value="Unassembled WGS sequence"/>
</dbReference>
<comment type="caution">
    <text evidence="1">The sequence shown here is derived from an EMBL/GenBank/DDBJ whole genome shotgun (WGS) entry which is preliminary data.</text>
</comment>
<proteinExistence type="predicted"/>
<name>A0A366DZK7_9HYPH</name>